<dbReference type="InterPro" id="IPR005031">
    <property type="entry name" value="COQ10_START"/>
</dbReference>
<dbReference type="Proteomes" id="UP001530400">
    <property type="component" value="Unassembled WGS sequence"/>
</dbReference>
<comment type="similarity">
    <text evidence="1">Belongs to the COQ10 family.</text>
</comment>
<dbReference type="SUPFAM" id="SSF55961">
    <property type="entry name" value="Bet v1-like"/>
    <property type="match status" value="1"/>
</dbReference>
<evidence type="ECO:0000256" key="1">
    <source>
        <dbReference type="ARBA" id="ARBA00006885"/>
    </source>
</evidence>
<organism evidence="5 6">
    <name type="scientific">Cyclotella atomus</name>
    <dbReference type="NCBI Taxonomy" id="382360"/>
    <lineage>
        <taxon>Eukaryota</taxon>
        <taxon>Sar</taxon>
        <taxon>Stramenopiles</taxon>
        <taxon>Ochrophyta</taxon>
        <taxon>Bacillariophyta</taxon>
        <taxon>Coscinodiscophyceae</taxon>
        <taxon>Thalassiosirophycidae</taxon>
        <taxon>Stephanodiscales</taxon>
        <taxon>Stephanodiscaceae</taxon>
        <taxon>Cyclotella</taxon>
    </lineage>
</organism>
<evidence type="ECO:0000256" key="3">
    <source>
        <dbReference type="ARBA" id="ARBA00024947"/>
    </source>
</evidence>
<evidence type="ECO:0000313" key="5">
    <source>
        <dbReference type="EMBL" id="KAL3793841.1"/>
    </source>
</evidence>
<gene>
    <name evidence="5" type="ORF">ACHAWO_012710</name>
</gene>
<dbReference type="PANTHER" id="PTHR12901:SF10">
    <property type="entry name" value="COENZYME Q-BINDING PROTEIN COQ10, MITOCHONDRIAL"/>
    <property type="match status" value="1"/>
</dbReference>
<dbReference type="InterPro" id="IPR044996">
    <property type="entry name" value="COQ10-like"/>
</dbReference>
<comment type="caution">
    <text evidence="5">The sequence shown here is derived from an EMBL/GenBank/DDBJ whole genome shotgun (WGS) entry which is preliminary data.</text>
</comment>
<evidence type="ECO:0000259" key="4">
    <source>
        <dbReference type="Pfam" id="PF03364"/>
    </source>
</evidence>
<dbReference type="Gene3D" id="3.30.530.20">
    <property type="match status" value="1"/>
</dbReference>
<comment type="function">
    <text evidence="3">Required for the function of coenzyme Q in the respiratory chain. May serve as a chaperone or may be involved in the transport of Q6 from its site of synthesis to the catalytic sites of the respiratory complexes.</text>
</comment>
<dbReference type="AlphaFoldDB" id="A0ABD3Q1M6"/>
<reference evidence="5 6" key="1">
    <citation type="submission" date="2024-10" db="EMBL/GenBank/DDBJ databases">
        <title>Updated reference genomes for cyclostephanoid diatoms.</title>
        <authorList>
            <person name="Roberts W.R."/>
            <person name="Alverson A.J."/>
        </authorList>
    </citation>
    <scope>NUCLEOTIDE SEQUENCE [LARGE SCALE GENOMIC DNA]</scope>
    <source>
        <strain evidence="5 6">AJA010-31</strain>
    </source>
</reference>
<dbReference type="PANTHER" id="PTHR12901">
    <property type="entry name" value="SPERM PROTEIN HOMOLOG"/>
    <property type="match status" value="1"/>
</dbReference>
<dbReference type="Pfam" id="PF03364">
    <property type="entry name" value="Polyketide_cyc"/>
    <property type="match status" value="1"/>
</dbReference>
<comment type="subunit">
    <text evidence="2">Interacts with coenzyme Q.</text>
</comment>
<dbReference type="InterPro" id="IPR023393">
    <property type="entry name" value="START-like_dom_sf"/>
</dbReference>
<accession>A0ABD3Q1M6</accession>
<feature type="domain" description="Coenzyme Q-binding protein COQ10 START" evidence="4">
    <location>
        <begin position="22"/>
        <end position="115"/>
    </location>
</feature>
<dbReference type="EMBL" id="JALLPJ020000379">
    <property type="protein sequence ID" value="KAL3793841.1"/>
    <property type="molecule type" value="Genomic_DNA"/>
</dbReference>
<proteinExistence type="inferred from homology"/>
<protein>
    <recommendedName>
        <fullName evidence="4">Coenzyme Q-binding protein COQ10 START domain-containing protein</fullName>
    </recommendedName>
</protein>
<sequence length="125" mass="14114">MMDAVLRVGLPLGSTGLGTLMEERYISRVRMIPPDCKGANKQFWIVEAKSIQSQLFDSLKSRWRLNLVDNQHFSQTGASCNVYFDVEIEVSNPVISFTLDKVLKDVAKKQVDAFEARCRSVPFVS</sequence>
<evidence type="ECO:0000313" key="6">
    <source>
        <dbReference type="Proteomes" id="UP001530400"/>
    </source>
</evidence>
<name>A0ABD3Q1M6_9STRA</name>
<evidence type="ECO:0000256" key="2">
    <source>
        <dbReference type="ARBA" id="ARBA00011814"/>
    </source>
</evidence>
<keyword evidence="6" id="KW-1185">Reference proteome</keyword>